<keyword evidence="3" id="KW-0804">Transcription</keyword>
<evidence type="ECO:0000256" key="1">
    <source>
        <dbReference type="ARBA" id="ARBA00023015"/>
    </source>
</evidence>
<accession>A0A418X2I3</accession>
<dbReference type="PRINTS" id="PR00038">
    <property type="entry name" value="HTHLUXR"/>
</dbReference>
<keyword evidence="1" id="KW-0805">Transcription regulation</keyword>
<dbReference type="RefSeq" id="WP_119739471.1">
    <property type="nucleotide sequence ID" value="NZ_QYUN01000002.1"/>
</dbReference>
<dbReference type="GO" id="GO:0006355">
    <property type="term" value="P:regulation of DNA-templated transcription"/>
    <property type="evidence" value="ECO:0007669"/>
    <property type="project" value="InterPro"/>
</dbReference>
<sequence>MESYKLLALVQSGHAIETLEEFKAWVSGPLKDYFPHDMMLCAQGHMMSDEIHIKHLIAINYPEHFVSHLAKSMTLSVKDRIVLQRWLLESRAQIVDTPDAISKLSKLEQAEFAMLGRTNMAVYGCIDITGQAGSYFSFSNIPGSLTESHRCQLELIVPYLHQLLIRIHHQQRKKSDLPRSASIRLTERETQILQLMAAGMSNRAIAEMLSRSELTIQNHVHAILKKMGVPNRAAAVGAIPSISEISAPYS</sequence>
<dbReference type="Proteomes" id="UP000285190">
    <property type="component" value="Unassembled WGS sequence"/>
</dbReference>
<organism evidence="5 6">
    <name type="scientific">Noviherbaspirillum cavernae</name>
    <dbReference type="NCBI Taxonomy" id="2320862"/>
    <lineage>
        <taxon>Bacteria</taxon>
        <taxon>Pseudomonadati</taxon>
        <taxon>Pseudomonadota</taxon>
        <taxon>Betaproteobacteria</taxon>
        <taxon>Burkholderiales</taxon>
        <taxon>Oxalobacteraceae</taxon>
        <taxon>Noviherbaspirillum</taxon>
    </lineage>
</organism>
<dbReference type="GO" id="GO:0003677">
    <property type="term" value="F:DNA binding"/>
    <property type="evidence" value="ECO:0007669"/>
    <property type="project" value="UniProtKB-KW"/>
</dbReference>
<gene>
    <name evidence="5" type="ORF">D3870_12255</name>
</gene>
<dbReference type="EMBL" id="QYUN01000002">
    <property type="protein sequence ID" value="RJG06678.1"/>
    <property type="molecule type" value="Genomic_DNA"/>
</dbReference>
<proteinExistence type="predicted"/>
<evidence type="ECO:0000259" key="4">
    <source>
        <dbReference type="PROSITE" id="PS50043"/>
    </source>
</evidence>
<dbReference type="InterPro" id="IPR000792">
    <property type="entry name" value="Tscrpt_reg_LuxR_C"/>
</dbReference>
<comment type="caution">
    <text evidence="5">The sequence shown here is derived from an EMBL/GenBank/DDBJ whole genome shotgun (WGS) entry which is preliminary data.</text>
</comment>
<dbReference type="InterPro" id="IPR036693">
    <property type="entry name" value="TF_LuxR_autoind-bd_dom_sf"/>
</dbReference>
<evidence type="ECO:0000256" key="2">
    <source>
        <dbReference type="ARBA" id="ARBA00023125"/>
    </source>
</evidence>
<reference evidence="5 6" key="1">
    <citation type="submission" date="2018-09" db="EMBL/GenBank/DDBJ databases">
        <authorList>
            <person name="Zhu H."/>
        </authorList>
    </citation>
    <scope>NUCLEOTIDE SEQUENCE [LARGE SCALE GENOMIC DNA]</scope>
    <source>
        <strain evidence="5 6">K2R10-39</strain>
    </source>
</reference>
<dbReference type="SMART" id="SM00421">
    <property type="entry name" value="HTH_LUXR"/>
    <property type="match status" value="1"/>
</dbReference>
<feature type="domain" description="HTH luxR-type" evidence="4">
    <location>
        <begin position="178"/>
        <end position="243"/>
    </location>
</feature>
<evidence type="ECO:0000256" key="3">
    <source>
        <dbReference type="ARBA" id="ARBA00023163"/>
    </source>
</evidence>
<dbReference type="OrthoDB" id="135231at2"/>
<name>A0A418X2I3_9BURK</name>
<dbReference type="Pfam" id="PF00196">
    <property type="entry name" value="GerE"/>
    <property type="match status" value="1"/>
</dbReference>
<dbReference type="Gene3D" id="1.10.10.10">
    <property type="entry name" value="Winged helix-like DNA-binding domain superfamily/Winged helix DNA-binding domain"/>
    <property type="match status" value="1"/>
</dbReference>
<evidence type="ECO:0000313" key="6">
    <source>
        <dbReference type="Proteomes" id="UP000285190"/>
    </source>
</evidence>
<dbReference type="Gene3D" id="3.30.450.80">
    <property type="entry name" value="Transcription factor LuxR-like, autoinducer-binding domain"/>
    <property type="match status" value="1"/>
</dbReference>
<dbReference type="PANTHER" id="PTHR44688">
    <property type="entry name" value="DNA-BINDING TRANSCRIPTIONAL ACTIVATOR DEVR_DOSR"/>
    <property type="match status" value="1"/>
</dbReference>
<dbReference type="InterPro" id="IPR016032">
    <property type="entry name" value="Sig_transdc_resp-reg_C-effctor"/>
</dbReference>
<dbReference type="AlphaFoldDB" id="A0A418X2I3"/>
<keyword evidence="6" id="KW-1185">Reference proteome</keyword>
<dbReference type="SUPFAM" id="SSF46894">
    <property type="entry name" value="C-terminal effector domain of the bipartite response regulators"/>
    <property type="match status" value="1"/>
</dbReference>
<dbReference type="PROSITE" id="PS50043">
    <property type="entry name" value="HTH_LUXR_2"/>
    <property type="match status" value="1"/>
</dbReference>
<dbReference type="CDD" id="cd06170">
    <property type="entry name" value="LuxR_C_like"/>
    <property type="match status" value="1"/>
</dbReference>
<dbReference type="InterPro" id="IPR036388">
    <property type="entry name" value="WH-like_DNA-bd_sf"/>
</dbReference>
<keyword evidence="2" id="KW-0238">DNA-binding</keyword>
<dbReference type="PROSITE" id="PS00622">
    <property type="entry name" value="HTH_LUXR_1"/>
    <property type="match status" value="1"/>
</dbReference>
<protein>
    <recommendedName>
        <fullName evidence="4">HTH luxR-type domain-containing protein</fullName>
    </recommendedName>
</protein>
<evidence type="ECO:0000313" key="5">
    <source>
        <dbReference type="EMBL" id="RJG06678.1"/>
    </source>
</evidence>
<dbReference type="PANTHER" id="PTHR44688:SF16">
    <property type="entry name" value="DNA-BINDING TRANSCRIPTIONAL ACTIVATOR DEVR_DOSR"/>
    <property type="match status" value="1"/>
</dbReference>